<protein>
    <recommendedName>
        <fullName evidence="4">Allene oxide cyclase barrel-like domain-containing protein</fullName>
    </recommendedName>
</protein>
<dbReference type="PROSITE" id="PS51318">
    <property type="entry name" value="TAT"/>
    <property type="match status" value="1"/>
</dbReference>
<gene>
    <name evidence="2" type="ORF">EBO15_24125</name>
</gene>
<comment type="caution">
    <text evidence="2">The sequence shown here is derived from an EMBL/GenBank/DDBJ whole genome shotgun (WGS) entry which is preliminary data.</text>
</comment>
<evidence type="ECO:0000313" key="2">
    <source>
        <dbReference type="EMBL" id="RMI41069.1"/>
    </source>
</evidence>
<evidence type="ECO:0000256" key="1">
    <source>
        <dbReference type="SAM" id="SignalP"/>
    </source>
</evidence>
<feature type="signal peptide" evidence="1">
    <location>
        <begin position="1"/>
        <end position="27"/>
    </location>
</feature>
<feature type="chain" id="PRO_5038500829" description="Allene oxide cyclase barrel-like domain-containing protein" evidence="1">
    <location>
        <begin position="28"/>
        <end position="174"/>
    </location>
</feature>
<dbReference type="EMBL" id="RFFG01000046">
    <property type="protein sequence ID" value="RMI41069.1"/>
    <property type="molecule type" value="Genomic_DNA"/>
</dbReference>
<accession>A0A3M2LUB4</accession>
<organism evidence="2 3">
    <name type="scientific">Actinomadura harenae</name>
    <dbReference type="NCBI Taxonomy" id="2483351"/>
    <lineage>
        <taxon>Bacteria</taxon>
        <taxon>Bacillati</taxon>
        <taxon>Actinomycetota</taxon>
        <taxon>Actinomycetes</taxon>
        <taxon>Streptosporangiales</taxon>
        <taxon>Thermomonosporaceae</taxon>
        <taxon>Actinomadura</taxon>
    </lineage>
</organism>
<evidence type="ECO:0000313" key="3">
    <source>
        <dbReference type="Proteomes" id="UP000282674"/>
    </source>
</evidence>
<dbReference type="Proteomes" id="UP000282674">
    <property type="component" value="Unassembled WGS sequence"/>
</dbReference>
<evidence type="ECO:0008006" key="4">
    <source>
        <dbReference type="Google" id="ProtNLM"/>
    </source>
</evidence>
<dbReference type="RefSeq" id="WP_122196718.1">
    <property type="nucleotide sequence ID" value="NZ_JBHSKC010000004.1"/>
</dbReference>
<sequence length="174" mass="18846">MFDSQSAGRRAALAATTLACGAGLVWAGSPASADARGDWQPYRAKPFVDVGVCAFTVRADIVNDEEEVRTLSTYPDGKVEWQEFRGDLLIRFTGNGHSVVRDVPGYGWFHHLKDGTLRIRIDGGLSLGIKQGNVGSPAGEYILHGRFNVERKADGNWIMHPAGATVENLCDTLS</sequence>
<reference evidence="2 3" key="1">
    <citation type="submission" date="2018-10" db="EMBL/GenBank/DDBJ databases">
        <title>Isolation from soil.</title>
        <authorList>
            <person name="Hu J."/>
        </authorList>
    </citation>
    <scope>NUCLEOTIDE SEQUENCE [LARGE SCALE GENOMIC DNA]</scope>
    <source>
        <strain evidence="2 3">NEAU-Ht49</strain>
    </source>
</reference>
<name>A0A3M2LUB4_9ACTN</name>
<keyword evidence="3" id="KW-1185">Reference proteome</keyword>
<keyword evidence="1" id="KW-0732">Signal</keyword>
<proteinExistence type="predicted"/>
<dbReference type="InterPro" id="IPR006311">
    <property type="entry name" value="TAT_signal"/>
</dbReference>
<dbReference type="AlphaFoldDB" id="A0A3M2LUB4"/>
<dbReference type="OrthoDB" id="3530191at2"/>